<reference evidence="1" key="1">
    <citation type="submission" date="2020-05" db="EMBL/GenBank/DDBJ databases">
        <title>Phylogenomic resolution of chytrid fungi.</title>
        <authorList>
            <person name="Stajich J.E."/>
            <person name="Amses K."/>
            <person name="Simmons R."/>
            <person name="Seto K."/>
            <person name="Myers J."/>
            <person name="Bonds A."/>
            <person name="Quandt C.A."/>
            <person name="Barry K."/>
            <person name="Liu P."/>
            <person name="Grigoriev I."/>
            <person name="Longcore J.E."/>
            <person name="James T.Y."/>
        </authorList>
    </citation>
    <scope>NUCLEOTIDE SEQUENCE</scope>
    <source>
        <strain evidence="1">JEL0318</strain>
    </source>
</reference>
<organism evidence="1 2">
    <name type="scientific">Rhizophlyctis rosea</name>
    <dbReference type="NCBI Taxonomy" id="64517"/>
    <lineage>
        <taxon>Eukaryota</taxon>
        <taxon>Fungi</taxon>
        <taxon>Fungi incertae sedis</taxon>
        <taxon>Chytridiomycota</taxon>
        <taxon>Chytridiomycota incertae sedis</taxon>
        <taxon>Chytridiomycetes</taxon>
        <taxon>Rhizophlyctidales</taxon>
        <taxon>Rhizophlyctidaceae</taxon>
        <taxon>Rhizophlyctis</taxon>
    </lineage>
</organism>
<evidence type="ECO:0000313" key="1">
    <source>
        <dbReference type="EMBL" id="KAJ3050037.1"/>
    </source>
</evidence>
<dbReference type="AlphaFoldDB" id="A0AAD5SB75"/>
<protein>
    <submittedName>
        <fullName evidence="1">Uncharacterized protein</fullName>
    </submittedName>
</protein>
<comment type="caution">
    <text evidence="1">The sequence shown here is derived from an EMBL/GenBank/DDBJ whole genome shotgun (WGS) entry which is preliminary data.</text>
</comment>
<evidence type="ECO:0000313" key="2">
    <source>
        <dbReference type="Proteomes" id="UP001212841"/>
    </source>
</evidence>
<dbReference type="EMBL" id="JADGJD010000562">
    <property type="protein sequence ID" value="KAJ3050037.1"/>
    <property type="molecule type" value="Genomic_DNA"/>
</dbReference>
<name>A0AAD5SB75_9FUNG</name>
<proteinExistence type="predicted"/>
<keyword evidence="2" id="KW-1185">Reference proteome</keyword>
<sequence>MRTTMSYLAGTLVPKAADGSDVVNAGTTNSYQGVTRAFNRMVIRFGGVVVEDISYYSDVLAMYYSTLPETRRKVLKALEGFGDTGAWKNGKRKWAHALMSSLFVTDQSLPLVLIQSGGIAIELFLAPASELFTSANVAYYEIQQPSFRWMGITPDPSYTIALRSAVSSAGRSAFIHFQKLHFYPSNGNGSQTLQIQVPIGQVSSIASVDTVFWDETSYADRTKDKYLRFHSANLVDFRIENNGTSQPSQLSFKYEGGLDPEVVLLGLLSSSGNIYTMDRDVSLQDNFETSSFRIGMNFQSSNELAGTGLSTLGASSPFLTITTTHSAVVPPTTRILTVATVDALIEFRGAEIAISEIS</sequence>
<gene>
    <name evidence="1" type="ORF">HK097_008987</name>
</gene>
<accession>A0AAD5SB75</accession>
<dbReference type="Proteomes" id="UP001212841">
    <property type="component" value="Unassembled WGS sequence"/>
</dbReference>